<protein>
    <submittedName>
        <fullName evidence="1">Uncharacterized protein</fullName>
    </submittedName>
</protein>
<evidence type="ECO:0000313" key="1">
    <source>
        <dbReference type="EMBL" id="JAD80128.1"/>
    </source>
</evidence>
<reference evidence="1" key="1">
    <citation type="submission" date="2014-09" db="EMBL/GenBank/DDBJ databases">
        <authorList>
            <person name="Magalhaes I.L.F."/>
            <person name="Oliveira U."/>
            <person name="Santos F.R."/>
            <person name="Vidigal T.H.D.A."/>
            <person name="Brescovit A.D."/>
            <person name="Santos A.J."/>
        </authorList>
    </citation>
    <scope>NUCLEOTIDE SEQUENCE</scope>
    <source>
        <tissue evidence="1">Shoot tissue taken approximately 20 cm above the soil surface</tissue>
    </source>
</reference>
<accession>A0A0A9D0E0</accession>
<dbReference type="AlphaFoldDB" id="A0A0A9D0E0"/>
<sequence>MIEFTFHTRITAARNPSTTFPQIICNPISFSQVLSFLGEKKNLIGKQYQINNIY</sequence>
<name>A0A0A9D0E0_ARUDO</name>
<organism evidence="1">
    <name type="scientific">Arundo donax</name>
    <name type="common">Giant reed</name>
    <name type="synonym">Donax arundinaceus</name>
    <dbReference type="NCBI Taxonomy" id="35708"/>
    <lineage>
        <taxon>Eukaryota</taxon>
        <taxon>Viridiplantae</taxon>
        <taxon>Streptophyta</taxon>
        <taxon>Embryophyta</taxon>
        <taxon>Tracheophyta</taxon>
        <taxon>Spermatophyta</taxon>
        <taxon>Magnoliopsida</taxon>
        <taxon>Liliopsida</taxon>
        <taxon>Poales</taxon>
        <taxon>Poaceae</taxon>
        <taxon>PACMAD clade</taxon>
        <taxon>Arundinoideae</taxon>
        <taxon>Arundineae</taxon>
        <taxon>Arundo</taxon>
    </lineage>
</organism>
<proteinExistence type="predicted"/>
<dbReference type="EMBL" id="GBRH01217767">
    <property type="protein sequence ID" value="JAD80128.1"/>
    <property type="molecule type" value="Transcribed_RNA"/>
</dbReference>
<reference evidence="1" key="2">
    <citation type="journal article" date="2015" name="Data Brief">
        <title>Shoot transcriptome of the giant reed, Arundo donax.</title>
        <authorList>
            <person name="Barrero R.A."/>
            <person name="Guerrero F.D."/>
            <person name="Moolhuijzen P."/>
            <person name="Goolsby J.A."/>
            <person name="Tidwell J."/>
            <person name="Bellgard S.E."/>
            <person name="Bellgard M.I."/>
        </authorList>
    </citation>
    <scope>NUCLEOTIDE SEQUENCE</scope>
    <source>
        <tissue evidence="1">Shoot tissue taken approximately 20 cm above the soil surface</tissue>
    </source>
</reference>